<dbReference type="InterPro" id="IPR001203">
    <property type="entry name" value="OxRdtase_Ald_Fedxn_C"/>
</dbReference>
<dbReference type="GO" id="GO:0046872">
    <property type="term" value="F:metal ion binding"/>
    <property type="evidence" value="ECO:0007669"/>
    <property type="project" value="UniProtKB-KW"/>
</dbReference>
<dbReference type="GO" id="GO:0051539">
    <property type="term" value="F:4 iron, 4 sulfur cluster binding"/>
    <property type="evidence" value="ECO:0007669"/>
    <property type="project" value="UniProtKB-KW"/>
</dbReference>
<name>A0A1F7S1W5_9BACT</name>
<evidence type="ECO:0000256" key="2">
    <source>
        <dbReference type="ARBA" id="ARBA00011032"/>
    </source>
</evidence>
<keyword evidence="6" id="KW-0408">Iron</keyword>
<dbReference type="InterPro" id="IPR036021">
    <property type="entry name" value="Tungsten_al_ferr_oxy-like_C"/>
</dbReference>
<evidence type="ECO:0000256" key="3">
    <source>
        <dbReference type="ARBA" id="ARBA00022485"/>
    </source>
</evidence>
<evidence type="ECO:0000259" key="9">
    <source>
        <dbReference type="SMART" id="SM00790"/>
    </source>
</evidence>
<dbReference type="GO" id="GO:0009055">
    <property type="term" value="F:electron transfer activity"/>
    <property type="evidence" value="ECO:0007669"/>
    <property type="project" value="InterPro"/>
</dbReference>
<gene>
    <name evidence="10" type="ORF">A2W05_05860</name>
</gene>
<comment type="cofactor">
    <cofactor evidence="1">
        <name>[4Fe-4S] cluster</name>
        <dbReference type="ChEBI" id="CHEBI:49883"/>
    </cofactor>
</comment>
<dbReference type="PANTHER" id="PTHR30038">
    <property type="entry name" value="ALDEHYDE FERREDOXIN OXIDOREDUCTASE"/>
    <property type="match status" value="1"/>
</dbReference>
<dbReference type="InterPro" id="IPR013985">
    <property type="entry name" value="Ald_Fedxn_OxRdtase_dom3"/>
</dbReference>
<evidence type="ECO:0000313" key="10">
    <source>
        <dbReference type="EMBL" id="OGL47711.1"/>
    </source>
</evidence>
<proteinExistence type="inferred from homology"/>
<evidence type="ECO:0000256" key="7">
    <source>
        <dbReference type="ARBA" id="ARBA00023014"/>
    </source>
</evidence>
<comment type="caution">
    <text evidence="10">The sequence shown here is derived from an EMBL/GenBank/DDBJ whole genome shotgun (WGS) entry which is preliminary data.</text>
</comment>
<evidence type="ECO:0000313" key="11">
    <source>
        <dbReference type="Proteomes" id="UP000178797"/>
    </source>
</evidence>
<keyword evidence="3" id="KW-0004">4Fe-4S</keyword>
<accession>A0A1F7S1W5</accession>
<evidence type="ECO:0000256" key="4">
    <source>
        <dbReference type="ARBA" id="ARBA00022723"/>
    </source>
</evidence>
<keyword evidence="4" id="KW-0479">Metal-binding</keyword>
<dbReference type="Pfam" id="PF01314">
    <property type="entry name" value="AFOR_C"/>
    <property type="match status" value="1"/>
</dbReference>
<feature type="domain" description="Aldehyde ferredoxin oxidoreductase N-terminal" evidence="9">
    <location>
        <begin position="13"/>
        <end position="215"/>
    </location>
</feature>
<organism evidence="10 11">
    <name type="scientific">Candidatus Schekmanbacteria bacterium RBG_16_38_10</name>
    <dbReference type="NCBI Taxonomy" id="1817879"/>
    <lineage>
        <taxon>Bacteria</taxon>
        <taxon>Candidatus Schekmaniibacteriota</taxon>
    </lineage>
</organism>
<dbReference type="Gene3D" id="1.10.599.10">
    <property type="entry name" value="Aldehyde Ferredoxin Oxidoreductase Protein, subunit A, domain 3"/>
    <property type="match status" value="1"/>
</dbReference>
<dbReference type="SUPFAM" id="SSF48310">
    <property type="entry name" value="Aldehyde ferredoxin oxidoreductase, C-terminal domains"/>
    <property type="match status" value="1"/>
</dbReference>
<dbReference type="AlphaFoldDB" id="A0A1F7S1W5"/>
<evidence type="ECO:0000256" key="8">
    <source>
        <dbReference type="ARBA" id="ARBA00049934"/>
    </source>
</evidence>
<sequence>MGEKVKMEKLYGWAGKILKIDLSSGEKQIIDTAEIAERFIGGRGFTAKFYWDMVSPKTDALNPESPIYIMTGPFAGTPAIAASRWFISGKSPLLYPDQYGLGSIGGSFGVEIKQAGFDGVIISGKASKPSYIHINDSNVEVKDAKGLWGLETSDTLQKIREEHSEKVQIVCIGPAGENKVRLAIAMSNNGSCGGSGFGAVMGSKNLKAIAVKGTGKVQVADKEELKKINSEIFSLTKGKVLMDPSIEGIDLIKRSPCRGCPGGCPRGVYKHTSGKEDFLKNCQSVYFYNSLDKKYHGGESTENPFLATSLCNSYGICTQEMGNLLRWFNKCIEKNLFTEDETGLPLSKIGSLEFIETLFKKMILRQGFSDVLAEGTVRAAKIAGKGSEKLLETTVTKSGFNSHAYNPRYFVTNAVFYATESTSTMNQLHEVCFPLMKWAMWYATDGTMSPISTEVMQKIAKKFWKNEKAVDFSDYDGKGEVAFIVQNREYAKENLVACDFFYPILTPDGREDHVGDPTIESRILAAVTGMDIDEQGYYRTGERVFNLQRAIQAKEGRVGRKDDIIDEFNFTEGIEVEEGFFGMFNPEFMLPGPNGELISRKGKVVERDKFEKMMDEYYSVRGWDVKTGLQTKEKLEELSLSEIVPAMEKLNLLAK</sequence>
<keyword evidence="7" id="KW-0411">Iron-sulfur</keyword>
<dbReference type="EMBL" id="MGDE01000020">
    <property type="protein sequence ID" value="OGL47711.1"/>
    <property type="molecule type" value="Genomic_DNA"/>
</dbReference>
<evidence type="ECO:0000256" key="5">
    <source>
        <dbReference type="ARBA" id="ARBA00023002"/>
    </source>
</evidence>
<protein>
    <recommendedName>
        <fullName evidence="9">Aldehyde ferredoxin oxidoreductase N-terminal domain-containing protein</fullName>
    </recommendedName>
</protein>
<dbReference type="Pfam" id="PF02730">
    <property type="entry name" value="AFOR_N"/>
    <property type="match status" value="1"/>
</dbReference>
<dbReference type="Gene3D" id="1.10.569.10">
    <property type="entry name" value="Aldehyde Ferredoxin Oxidoreductase Protein, subunit A, domain 2"/>
    <property type="match status" value="1"/>
</dbReference>
<dbReference type="Gene3D" id="3.60.9.10">
    <property type="entry name" value="Aldehyde ferredoxin oxidoreductase, N-terminal domain"/>
    <property type="match status" value="1"/>
</dbReference>
<dbReference type="PANTHER" id="PTHR30038:SF0">
    <property type="entry name" value="TUNGSTEN-CONTAINING ALDEHYDE FERREDOXIN OXIDOREDUCTASE"/>
    <property type="match status" value="1"/>
</dbReference>
<evidence type="ECO:0000256" key="1">
    <source>
        <dbReference type="ARBA" id="ARBA00001966"/>
    </source>
</evidence>
<evidence type="ECO:0000256" key="6">
    <source>
        <dbReference type="ARBA" id="ARBA00023004"/>
    </source>
</evidence>
<dbReference type="InterPro" id="IPR013984">
    <property type="entry name" value="Ald_Fedxn_OxRdtase_dom2"/>
</dbReference>
<comment type="cofactor">
    <cofactor evidence="8">
        <name>tungstopterin</name>
        <dbReference type="ChEBI" id="CHEBI:30402"/>
    </cofactor>
</comment>
<dbReference type="InterPro" id="IPR013983">
    <property type="entry name" value="Ald_Fedxn_OxRdtase_N"/>
</dbReference>
<dbReference type="SMART" id="SM00790">
    <property type="entry name" value="AFOR_N"/>
    <property type="match status" value="1"/>
</dbReference>
<keyword evidence="5" id="KW-0560">Oxidoreductase</keyword>
<dbReference type="SUPFAM" id="SSF56228">
    <property type="entry name" value="Aldehyde ferredoxin oxidoreductase, N-terminal domain"/>
    <property type="match status" value="1"/>
</dbReference>
<reference evidence="10 11" key="1">
    <citation type="journal article" date="2016" name="Nat. Commun.">
        <title>Thousands of microbial genomes shed light on interconnected biogeochemical processes in an aquifer system.</title>
        <authorList>
            <person name="Anantharaman K."/>
            <person name="Brown C.T."/>
            <person name="Hug L.A."/>
            <person name="Sharon I."/>
            <person name="Castelle C.J."/>
            <person name="Probst A.J."/>
            <person name="Thomas B.C."/>
            <person name="Singh A."/>
            <person name="Wilkins M.J."/>
            <person name="Karaoz U."/>
            <person name="Brodie E.L."/>
            <person name="Williams K.H."/>
            <person name="Hubbard S.S."/>
            <person name="Banfield J.F."/>
        </authorList>
    </citation>
    <scope>NUCLEOTIDE SEQUENCE [LARGE SCALE GENOMIC DNA]</scope>
</reference>
<dbReference type="GO" id="GO:0016625">
    <property type="term" value="F:oxidoreductase activity, acting on the aldehyde or oxo group of donors, iron-sulfur protein as acceptor"/>
    <property type="evidence" value="ECO:0007669"/>
    <property type="project" value="InterPro"/>
</dbReference>
<dbReference type="InterPro" id="IPR051919">
    <property type="entry name" value="W-dependent_AOR"/>
</dbReference>
<dbReference type="InterPro" id="IPR036503">
    <property type="entry name" value="Ald_Fedxn_OxRdtase_N_sf"/>
</dbReference>
<dbReference type="Proteomes" id="UP000178797">
    <property type="component" value="Unassembled WGS sequence"/>
</dbReference>
<comment type="similarity">
    <text evidence="2">Belongs to the AOR/FOR family.</text>
</comment>